<keyword evidence="6" id="KW-1185">Reference proteome</keyword>
<dbReference type="PANTHER" id="PTHR37423:SF5">
    <property type="entry name" value="SOLUBLE LYTIC MUREIN TRANSGLYCOSYLASE"/>
    <property type="match status" value="1"/>
</dbReference>
<evidence type="ECO:0000313" key="5">
    <source>
        <dbReference type="EMBL" id="MBB3045841.1"/>
    </source>
</evidence>
<keyword evidence="5" id="KW-0326">Glycosidase</keyword>
<dbReference type="InterPro" id="IPR037061">
    <property type="entry name" value="Lytic_TGlycoase_superhlx_L_sf"/>
</dbReference>
<name>A0A7W4Z5E0_9GAMM</name>
<protein>
    <submittedName>
        <fullName evidence="5">Soluble lytic murein transglycosylase</fullName>
        <ecNumber evidence="5">3.2.1.-</ecNumber>
    </submittedName>
</protein>
<dbReference type="SUPFAM" id="SSF48435">
    <property type="entry name" value="Bacterial muramidases"/>
    <property type="match status" value="1"/>
</dbReference>
<dbReference type="EC" id="3.2.1.-" evidence="5"/>
<keyword evidence="5" id="KW-0378">Hydrolase</keyword>
<dbReference type="Pfam" id="PF01464">
    <property type="entry name" value="SLT"/>
    <property type="match status" value="1"/>
</dbReference>
<comment type="similarity">
    <text evidence="1">Belongs to the transglycosylase Slt family.</text>
</comment>
<accession>A0A7W4Z5E0</accession>
<dbReference type="PANTHER" id="PTHR37423">
    <property type="entry name" value="SOLUBLE LYTIC MUREIN TRANSGLYCOSYLASE-RELATED"/>
    <property type="match status" value="1"/>
</dbReference>
<dbReference type="Gene3D" id="1.25.20.10">
    <property type="entry name" value="Bacterial muramidases"/>
    <property type="match status" value="1"/>
</dbReference>
<dbReference type="EMBL" id="JACHWY010000001">
    <property type="protein sequence ID" value="MBB3045841.1"/>
    <property type="molecule type" value="Genomic_DNA"/>
</dbReference>
<feature type="domain" description="Transglycosylase SLT" evidence="3">
    <location>
        <begin position="470"/>
        <end position="580"/>
    </location>
</feature>
<dbReference type="CDD" id="cd13401">
    <property type="entry name" value="Slt70-like"/>
    <property type="match status" value="1"/>
</dbReference>
<organism evidence="5 6">
    <name type="scientific">Litorivivens lipolytica</name>
    <dbReference type="NCBI Taxonomy" id="1524264"/>
    <lineage>
        <taxon>Bacteria</taxon>
        <taxon>Pseudomonadati</taxon>
        <taxon>Pseudomonadota</taxon>
        <taxon>Gammaproteobacteria</taxon>
        <taxon>Litorivivens</taxon>
    </lineage>
</organism>
<evidence type="ECO:0000313" key="6">
    <source>
        <dbReference type="Proteomes" id="UP000537130"/>
    </source>
</evidence>
<evidence type="ECO:0000259" key="3">
    <source>
        <dbReference type="Pfam" id="PF01464"/>
    </source>
</evidence>
<keyword evidence="2" id="KW-0732">Signal</keyword>
<evidence type="ECO:0000256" key="1">
    <source>
        <dbReference type="ARBA" id="ARBA00007734"/>
    </source>
</evidence>
<dbReference type="InterPro" id="IPR008939">
    <property type="entry name" value="Lytic_TGlycosylase_superhlx_U"/>
</dbReference>
<dbReference type="Pfam" id="PF14718">
    <property type="entry name" value="SLT_L"/>
    <property type="match status" value="1"/>
</dbReference>
<gene>
    <name evidence="5" type="ORF">FHR99_000077</name>
</gene>
<dbReference type="GO" id="GO:0004553">
    <property type="term" value="F:hydrolase activity, hydrolyzing O-glycosyl compounds"/>
    <property type="evidence" value="ECO:0007669"/>
    <property type="project" value="InterPro"/>
</dbReference>
<dbReference type="SUPFAM" id="SSF53955">
    <property type="entry name" value="Lysozyme-like"/>
    <property type="match status" value="1"/>
</dbReference>
<evidence type="ECO:0000259" key="4">
    <source>
        <dbReference type="Pfam" id="PF14718"/>
    </source>
</evidence>
<dbReference type="InterPro" id="IPR012289">
    <property type="entry name" value="Lytic_TGlycosylase_superhlx_L"/>
</dbReference>
<reference evidence="5 6" key="1">
    <citation type="submission" date="2020-08" db="EMBL/GenBank/DDBJ databases">
        <title>Genomic Encyclopedia of Type Strains, Phase III (KMG-III): the genomes of soil and plant-associated and newly described type strains.</title>
        <authorList>
            <person name="Whitman W."/>
        </authorList>
    </citation>
    <scope>NUCLEOTIDE SEQUENCE [LARGE SCALE GENOMIC DNA]</scope>
    <source>
        <strain evidence="5 6">CECT 8654</strain>
    </source>
</reference>
<dbReference type="InterPro" id="IPR023346">
    <property type="entry name" value="Lysozyme-like_dom_sf"/>
</dbReference>
<dbReference type="Gene3D" id="1.10.530.10">
    <property type="match status" value="1"/>
</dbReference>
<comment type="caution">
    <text evidence="5">The sequence shown here is derived from an EMBL/GenBank/DDBJ whole genome shotgun (WGS) entry which is preliminary data.</text>
</comment>
<dbReference type="InterPro" id="IPR008258">
    <property type="entry name" value="Transglycosylase_SLT_dom_1"/>
</dbReference>
<dbReference type="RefSeq" id="WP_183408565.1">
    <property type="nucleotide sequence ID" value="NZ_JACHWY010000001.1"/>
</dbReference>
<dbReference type="GO" id="GO:0042597">
    <property type="term" value="C:periplasmic space"/>
    <property type="evidence" value="ECO:0007669"/>
    <property type="project" value="InterPro"/>
</dbReference>
<dbReference type="Gene3D" id="1.10.1240.20">
    <property type="entry name" value="Lytic transglycosylase, superhelical linker domain"/>
    <property type="match status" value="1"/>
</dbReference>
<proteinExistence type="inferred from homology"/>
<evidence type="ECO:0000256" key="2">
    <source>
        <dbReference type="ARBA" id="ARBA00022729"/>
    </source>
</evidence>
<dbReference type="AlphaFoldDB" id="A0A7W4Z5E0"/>
<feature type="domain" description="Lytic transglycosylase superhelical linker" evidence="4">
    <location>
        <begin position="392"/>
        <end position="458"/>
    </location>
</feature>
<dbReference type="Proteomes" id="UP000537130">
    <property type="component" value="Unassembled WGS sequence"/>
</dbReference>
<sequence length="651" mass="74686">MGSLFACAGSQSQPKTGLELQREMFVVAIEDARNDRLPEARHLRESLQDYVLLPYLDLELFKATMYDMTPEQANNEINRYKGTAVGSLMKQAWRAKLARNKEWDAFLATIRGNAPRGLRCDFIRALRATGEDVRADTETQSLWLTGYSLPDSCDRVLSVWLSRLSVEQIEQMHQRRAELAIQNGQSGLALYLLRRVKGTETARELLRQPERLHQLGDSLEVTPFNRELVMLSLKRLASRDYEATNPLWHQLARRFQFTQKENHRLRDTFARQIIAGGAPFARDWLNANDPNFEDHYLTEWRVRLALKDRDWKAAQHFIKALPSDIRNEAEWQYWWARADIEIQQTMTDETKASLKQLAQERGYYSFMAADMLGLDYQLGAKRTVNRDLMPAIQAMPAAQRARELYWHGLVRNADAEWRRAVRKLNREEQVAASQVALEWGWPHAAVMTAIRAKEWDDLELRFPMAFAKTFETNARDRNIDLNWAYSIARQESAFAEHAQSRVGARGVMQLMPGTAQTIARELGKPSPKVQDLHNPTVNIEMGSYYLGRLLKDFGGNHILATAAYNAGPERIRRVLARQKEPMPADIWIENLPYGETREYIKNVLAFSVVYGLKLKDCKSPSVQAGCNAKGKERYAYINPLPTSKPDRGGDS</sequence>